<dbReference type="EMBL" id="JAPQKI010000009">
    <property type="protein sequence ID" value="KAJ5089860.1"/>
    <property type="molecule type" value="Genomic_DNA"/>
</dbReference>
<dbReference type="AlphaFoldDB" id="A0A9W9EXV4"/>
<feature type="compositionally biased region" description="Polar residues" evidence="2">
    <location>
        <begin position="671"/>
        <end position="681"/>
    </location>
</feature>
<comment type="caution">
    <text evidence="4">The sequence shown here is derived from an EMBL/GenBank/DDBJ whole genome shotgun (WGS) entry which is preliminary data.</text>
</comment>
<feature type="compositionally biased region" description="Low complexity" evidence="2">
    <location>
        <begin position="802"/>
        <end position="814"/>
    </location>
</feature>
<gene>
    <name evidence="4" type="ORF">N7532_008544</name>
</gene>
<dbReference type="Gene3D" id="3.30.710.10">
    <property type="entry name" value="Potassium Channel Kv1.1, Chain A"/>
    <property type="match status" value="2"/>
</dbReference>
<evidence type="ECO:0000256" key="1">
    <source>
        <dbReference type="ARBA" id="ARBA00022737"/>
    </source>
</evidence>
<feature type="compositionally biased region" description="Basic and acidic residues" evidence="2">
    <location>
        <begin position="717"/>
        <end position="727"/>
    </location>
</feature>
<dbReference type="InterPro" id="IPR011333">
    <property type="entry name" value="SKP1/BTB/POZ_sf"/>
</dbReference>
<feature type="compositionally biased region" description="Polar residues" evidence="2">
    <location>
        <begin position="751"/>
        <end position="763"/>
    </location>
</feature>
<proteinExistence type="predicted"/>
<evidence type="ECO:0000313" key="4">
    <source>
        <dbReference type="EMBL" id="KAJ5089860.1"/>
    </source>
</evidence>
<feature type="compositionally biased region" description="Polar residues" evidence="2">
    <location>
        <begin position="838"/>
        <end position="853"/>
    </location>
</feature>
<dbReference type="Proteomes" id="UP001149074">
    <property type="component" value="Unassembled WGS sequence"/>
</dbReference>
<protein>
    <recommendedName>
        <fullName evidence="3">BTB domain-containing protein</fullName>
    </recommendedName>
</protein>
<dbReference type="SMART" id="SM00225">
    <property type="entry name" value="BTB"/>
    <property type="match status" value="2"/>
</dbReference>
<name>A0A9W9EXV4_9EURO</name>
<reference evidence="4" key="1">
    <citation type="submission" date="2022-11" db="EMBL/GenBank/DDBJ databases">
        <authorList>
            <person name="Petersen C."/>
        </authorList>
    </citation>
    <scope>NUCLEOTIDE SEQUENCE</scope>
    <source>
        <strain evidence="4">IBT 30761</strain>
    </source>
</reference>
<dbReference type="PANTHER" id="PTHR22872">
    <property type="entry name" value="BTK-BINDING PROTEIN-RELATED"/>
    <property type="match status" value="1"/>
</dbReference>
<evidence type="ECO:0000259" key="3">
    <source>
        <dbReference type="PROSITE" id="PS50097"/>
    </source>
</evidence>
<dbReference type="SUPFAM" id="SSF54695">
    <property type="entry name" value="POZ domain"/>
    <property type="match status" value="1"/>
</dbReference>
<dbReference type="OrthoDB" id="1893551at2759"/>
<dbReference type="InterPro" id="IPR051625">
    <property type="entry name" value="Signaling_Regulatory_Domain"/>
</dbReference>
<feature type="region of interest" description="Disordered" evidence="2">
    <location>
        <begin position="612"/>
        <end position="853"/>
    </location>
</feature>
<feature type="region of interest" description="Disordered" evidence="2">
    <location>
        <begin position="514"/>
        <end position="555"/>
    </location>
</feature>
<dbReference type="PANTHER" id="PTHR22872:SF2">
    <property type="entry name" value="INHIBITOR OF BRUTON TYROSINE KINASE"/>
    <property type="match status" value="1"/>
</dbReference>
<feature type="compositionally biased region" description="Polar residues" evidence="2">
    <location>
        <begin position="616"/>
        <end position="631"/>
    </location>
</feature>
<feature type="domain" description="BTB" evidence="3">
    <location>
        <begin position="290"/>
        <end position="359"/>
    </location>
</feature>
<dbReference type="InterPro" id="IPR000210">
    <property type="entry name" value="BTB/POZ_dom"/>
</dbReference>
<sequence length="996" mass="110497">MAASDVDVGQDGSIIICTTSGTAWRKEKRTKRKDGSSKDYKFARIPGLSRAVAVRSNAFGAYAVAQRDYDVTREQVHIGRSTLWDDLLPLSPFITPGLEDVDSMLAQDTTDDPVPLSAATVIKRAIILSSDMESQFLPLQSAGMVWVTTSTSESRIPVHKFLLTGRSPVLRKALHDFQESYYSTVPEILDIEYGKDGQTQIKLHGADFLTAMNLVFFLYTDDILDVWHLAKTSPANAARYRQVRNEVMRVATHLGLPTLERAARLMVEPQRSLKTDMAHAIKSDTFFDDADVVVDLKGDAVKVHSQVICQRCPFFDTLFHGLSGGRWLASRRSSEMIHVDLQHIERPTFDFVLRYVYADTDEQLFDQVRVNTIDDFIDLLLDVAYVANELMIDRLSQICQKMIGRFVNTRNISYLLNSVAPIYVSELKEASLEYICLDLETMLANKYLDLDDDLLRKLDLVCHENQLACYPISRGRNSDDFVFEKYPEIVSSLDRDKRRRIDAMALQTRLGQVESYDVRPRQGANDKTPVSSRKTKASTPRELHSSAASPMLKPRQSTGDLMFQMDEEAALSPGDFIKGKAAMRSMRPGESSYPDSPALGASIPQSIEEKSFLDAQMSSTRDAILSESPTESRAIALHQKPSLGSPPESSAPWGSPVIPSSKKDLKDIMGETSQSRVSNLTLGMAAGRRESIGNFTQKISQKERKKQQQQQQIQEKLAAEEKAKEASRNPWQLPPPATPSTPGKDPLPGQSAPSTPASGSKSVQKPAMTMRQTVAGTPIPRSKPVATPVQSQNHSISGNIQSSLSKNSFSSQDSLPKLSPQPPIQSIRHIPRSDPHSASRSPSGNSFSLASILHQQQIEKDEIREAAMAKHNLQEIQAEQEFQAWWDQESKRVQGLLDPEQSQKKQRQRGGSRAGRGGKESGTYNSSRKRRGNKSTTPEANSEGQKQPQPQATPKRNVNGHGSSQAQETQAGNHAGVKNSRRGGHQRGRGRDRGNQ</sequence>
<feature type="compositionally biased region" description="Polar residues" evidence="2">
    <location>
        <begin position="934"/>
        <end position="972"/>
    </location>
</feature>
<feature type="compositionally biased region" description="Polar residues" evidence="2">
    <location>
        <begin position="788"/>
        <end position="801"/>
    </location>
</feature>
<dbReference type="CDD" id="cd18186">
    <property type="entry name" value="BTB_POZ_ZBTB_KLHL-like"/>
    <property type="match status" value="2"/>
</dbReference>
<feature type="compositionally biased region" description="Basic residues" evidence="2">
    <location>
        <begin position="979"/>
        <end position="988"/>
    </location>
</feature>
<accession>A0A9W9EXV4</accession>
<evidence type="ECO:0000256" key="2">
    <source>
        <dbReference type="SAM" id="MobiDB-lite"/>
    </source>
</evidence>
<dbReference type="Pfam" id="PF00651">
    <property type="entry name" value="BTB"/>
    <property type="match status" value="1"/>
</dbReference>
<keyword evidence="1" id="KW-0677">Repeat</keyword>
<keyword evidence="5" id="KW-1185">Reference proteome</keyword>
<feature type="region of interest" description="Disordered" evidence="2">
    <location>
        <begin position="893"/>
        <end position="996"/>
    </location>
</feature>
<dbReference type="PROSITE" id="PS50097">
    <property type="entry name" value="BTB"/>
    <property type="match status" value="1"/>
</dbReference>
<reference evidence="4" key="2">
    <citation type="journal article" date="2023" name="IMA Fungus">
        <title>Comparative genomic study of the Penicillium genus elucidates a diverse pangenome and 15 lateral gene transfer events.</title>
        <authorList>
            <person name="Petersen C."/>
            <person name="Sorensen T."/>
            <person name="Nielsen M.R."/>
            <person name="Sondergaard T.E."/>
            <person name="Sorensen J.L."/>
            <person name="Fitzpatrick D.A."/>
            <person name="Frisvad J.C."/>
            <person name="Nielsen K.L."/>
        </authorList>
    </citation>
    <scope>NUCLEOTIDE SEQUENCE</scope>
    <source>
        <strain evidence="4">IBT 30761</strain>
    </source>
</reference>
<evidence type="ECO:0000313" key="5">
    <source>
        <dbReference type="Proteomes" id="UP001149074"/>
    </source>
</evidence>
<dbReference type="RefSeq" id="XP_056471842.1">
    <property type="nucleotide sequence ID" value="XM_056621036.1"/>
</dbReference>
<dbReference type="GeneID" id="81360015"/>
<organism evidence="4 5">
    <name type="scientific">Penicillium argentinense</name>
    <dbReference type="NCBI Taxonomy" id="1131581"/>
    <lineage>
        <taxon>Eukaryota</taxon>
        <taxon>Fungi</taxon>
        <taxon>Dikarya</taxon>
        <taxon>Ascomycota</taxon>
        <taxon>Pezizomycotina</taxon>
        <taxon>Eurotiomycetes</taxon>
        <taxon>Eurotiomycetidae</taxon>
        <taxon>Eurotiales</taxon>
        <taxon>Aspergillaceae</taxon>
        <taxon>Penicillium</taxon>
    </lineage>
</organism>